<sequence>ASFSYKPGVFRVQAESCAIKGYRPTEEVEKDGHSDVSLVREDKNMDGDEGEQGEERVMERNEKPLGHSASRSSNISKAGSPTSVNAPCSFSRTSVSPSSQDICSSNQDQDCQKHTAVVLLNSNGQTTRLALPAPPILRKPPPKRLAQVFYVSERRGPTCGQSLSRPALHRPNLLRGGAGDQARACHVTMRGAKGTTLNGKLAAAPTHQNPHLIPSFTNNYKYMLGVPPINCPPHDPVTIAPPPPPPLSNNHLHPHHSPSVNFLRLLLPFSRSSTSASLHCSELGSNDSHIHFKSSPLEGSELGFHVEDLLGDDDVFEVDRNSLASRGTCQLGAPLTVTVDGSGSLLAPLCFMDPDSDLDWCPSPLSERNGTLSPYSLSGDWCSLAMTVFFDSRRICHCEVEKLQMTASERRKIMCSVTFHVIAITCVVWSLYVLIDRTAEEIKQAGRIPGILEWPFWTKLVVVAIGFTGGLVFMYVQCKVYIHLWRRLKAYNRVIYVQNRPDTCKKLALEKPPLMEPSLESKEALAPTQSDTNSSQYTGQTEDYSMEVLHV</sequence>
<reference evidence="1" key="1">
    <citation type="submission" date="2022-05" db="EMBL/GenBank/DDBJ databases">
        <title>Chromosome-level genome of Chaenocephalus aceratus.</title>
        <authorList>
            <person name="Park H."/>
        </authorList>
    </citation>
    <scope>NUCLEOTIDE SEQUENCE</scope>
    <source>
        <strain evidence="1">KU_202001</strain>
    </source>
</reference>
<keyword evidence="2" id="KW-1185">Reference proteome</keyword>
<comment type="caution">
    <text evidence="1">The sequence shown here is derived from an EMBL/GenBank/DDBJ whole genome shotgun (WGS) entry which is preliminary data.</text>
</comment>
<proteinExistence type="predicted"/>
<dbReference type="Proteomes" id="UP001057452">
    <property type="component" value="Chromosome 22"/>
</dbReference>
<gene>
    <name evidence="1" type="ORF">KUCAC02_023825</name>
</gene>
<name>A0ACB9WGB9_CHAAC</name>
<accession>A0ACB9WGB9</accession>
<evidence type="ECO:0000313" key="1">
    <source>
        <dbReference type="EMBL" id="KAI4812438.1"/>
    </source>
</evidence>
<dbReference type="EMBL" id="CM043806">
    <property type="protein sequence ID" value="KAI4812438.1"/>
    <property type="molecule type" value="Genomic_DNA"/>
</dbReference>
<feature type="non-terminal residue" evidence="1">
    <location>
        <position position="1"/>
    </location>
</feature>
<protein>
    <submittedName>
        <fullName evidence="1">Uncharacterized protein</fullName>
    </submittedName>
</protein>
<evidence type="ECO:0000313" key="2">
    <source>
        <dbReference type="Proteomes" id="UP001057452"/>
    </source>
</evidence>
<organism evidence="1 2">
    <name type="scientific">Chaenocephalus aceratus</name>
    <name type="common">Blackfin icefish</name>
    <name type="synonym">Chaenichthys aceratus</name>
    <dbReference type="NCBI Taxonomy" id="36190"/>
    <lineage>
        <taxon>Eukaryota</taxon>
        <taxon>Metazoa</taxon>
        <taxon>Chordata</taxon>
        <taxon>Craniata</taxon>
        <taxon>Vertebrata</taxon>
        <taxon>Euteleostomi</taxon>
        <taxon>Actinopterygii</taxon>
        <taxon>Neopterygii</taxon>
        <taxon>Teleostei</taxon>
        <taxon>Neoteleostei</taxon>
        <taxon>Acanthomorphata</taxon>
        <taxon>Eupercaria</taxon>
        <taxon>Perciformes</taxon>
        <taxon>Notothenioidei</taxon>
        <taxon>Channichthyidae</taxon>
        <taxon>Chaenocephalus</taxon>
    </lineage>
</organism>